<sequence>MHNFEFGIVWSIHLDQMETPAYNSVYVHTIASSAHLGSSGVTRSSAPSHNLTVPQWPSVLRGTDLSKSRWTEDYCSNTLQGNPSAHNERGGLRGGSVTRGATIPLCVEKVRVAIVLTMSNSDAKLFYVGV</sequence>
<comment type="caution">
    <text evidence="1">The sequence shown here is derived from an EMBL/GenBank/DDBJ whole genome shotgun (WGS) entry which is preliminary data.</text>
</comment>
<reference evidence="1" key="1">
    <citation type="submission" date="2020-08" db="EMBL/GenBank/DDBJ databases">
        <title>Multicomponent nature underlies the extraordinary mechanical properties of spider dragline silk.</title>
        <authorList>
            <person name="Kono N."/>
            <person name="Nakamura H."/>
            <person name="Mori M."/>
            <person name="Yoshida Y."/>
            <person name="Ohtoshi R."/>
            <person name="Malay A.D."/>
            <person name="Moran D.A.P."/>
            <person name="Tomita M."/>
            <person name="Numata K."/>
            <person name="Arakawa K."/>
        </authorList>
    </citation>
    <scope>NUCLEOTIDE SEQUENCE</scope>
</reference>
<proteinExistence type="predicted"/>
<dbReference type="Proteomes" id="UP000887013">
    <property type="component" value="Unassembled WGS sequence"/>
</dbReference>
<dbReference type="EMBL" id="BMAW01080635">
    <property type="protein sequence ID" value="GFU20519.1"/>
    <property type="molecule type" value="Genomic_DNA"/>
</dbReference>
<evidence type="ECO:0000313" key="2">
    <source>
        <dbReference type="Proteomes" id="UP000887013"/>
    </source>
</evidence>
<keyword evidence="2" id="KW-1185">Reference proteome</keyword>
<gene>
    <name evidence="1" type="ORF">NPIL_601741</name>
</gene>
<protein>
    <submittedName>
        <fullName evidence="1">Uncharacterized protein</fullName>
    </submittedName>
</protein>
<dbReference type="AlphaFoldDB" id="A0A8X6UKW3"/>
<accession>A0A8X6UKW3</accession>
<organism evidence="1 2">
    <name type="scientific">Nephila pilipes</name>
    <name type="common">Giant wood spider</name>
    <name type="synonym">Nephila maculata</name>
    <dbReference type="NCBI Taxonomy" id="299642"/>
    <lineage>
        <taxon>Eukaryota</taxon>
        <taxon>Metazoa</taxon>
        <taxon>Ecdysozoa</taxon>
        <taxon>Arthropoda</taxon>
        <taxon>Chelicerata</taxon>
        <taxon>Arachnida</taxon>
        <taxon>Araneae</taxon>
        <taxon>Araneomorphae</taxon>
        <taxon>Entelegynae</taxon>
        <taxon>Araneoidea</taxon>
        <taxon>Nephilidae</taxon>
        <taxon>Nephila</taxon>
    </lineage>
</organism>
<name>A0A8X6UKW3_NEPPI</name>
<evidence type="ECO:0000313" key="1">
    <source>
        <dbReference type="EMBL" id="GFU20519.1"/>
    </source>
</evidence>